<reference evidence="2 3" key="1">
    <citation type="submission" date="2012-06" db="EMBL/GenBank/DDBJ databases">
        <title>Finished chromosome of genome of Crinalium epipsammum PCC 9333.</title>
        <authorList>
            <consortium name="US DOE Joint Genome Institute"/>
            <person name="Gugger M."/>
            <person name="Coursin T."/>
            <person name="Rippka R."/>
            <person name="Tandeau De Marsac N."/>
            <person name="Huntemann M."/>
            <person name="Wei C.-L."/>
            <person name="Han J."/>
            <person name="Detter J.C."/>
            <person name="Han C."/>
            <person name="Tapia R."/>
            <person name="Davenport K."/>
            <person name="Daligault H."/>
            <person name="Erkkila T."/>
            <person name="Gu W."/>
            <person name="Munk A.C.C."/>
            <person name="Teshima H."/>
            <person name="Xu Y."/>
            <person name="Chain P."/>
            <person name="Chen A."/>
            <person name="Krypides N."/>
            <person name="Mavromatis K."/>
            <person name="Markowitz V."/>
            <person name="Szeto E."/>
            <person name="Ivanova N."/>
            <person name="Mikhailova N."/>
            <person name="Ovchinnikova G."/>
            <person name="Pagani I."/>
            <person name="Pati A."/>
            <person name="Goodwin L."/>
            <person name="Peters L."/>
            <person name="Pitluck S."/>
            <person name="Woyke T."/>
            <person name="Kerfeld C."/>
        </authorList>
    </citation>
    <scope>NUCLEOTIDE SEQUENCE [LARGE SCALE GENOMIC DNA]</scope>
    <source>
        <strain evidence="2 3">PCC 9333</strain>
    </source>
</reference>
<organism evidence="2 3">
    <name type="scientific">Crinalium epipsammum PCC 9333</name>
    <dbReference type="NCBI Taxonomy" id="1173022"/>
    <lineage>
        <taxon>Bacteria</taxon>
        <taxon>Bacillati</taxon>
        <taxon>Cyanobacteriota</taxon>
        <taxon>Cyanophyceae</taxon>
        <taxon>Gomontiellales</taxon>
        <taxon>Gomontiellaceae</taxon>
        <taxon>Crinalium</taxon>
    </lineage>
</organism>
<evidence type="ECO:0008006" key="4">
    <source>
        <dbReference type="Google" id="ProtNLM"/>
    </source>
</evidence>
<keyword evidence="1" id="KW-1133">Transmembrane helix</keyword>
<sequence length="167" mass="18086">MSQPNPHVSSGLSNSHSAKMKRLRSLTHILDNAIAIPGTRYRVGIDPILGLLPGAGDFIGSAFSGYIVLEAARMGLPRETLIRMFYNIILDEIVGSIPVIGDFFDLGFKANVKNMALLEAHVATPQESKKADWLFIIILLGALILFVVAITAISVFILRLLFQAIGG</sequence>
<keyword evidence="3" id="KW-1185">Reference proteome</keyword>
<feature type="transmembrane region" description="Helical" evidence="1">
    <location>
        <begin position="133"/>
        <end position="162"/>
    </location>
</feature>
<dbReference type="Proteomes" id="UP000010472">
    <property type="component" value="Chromosome"/>
</dbReference>
<dbReference type="InterPro" id="IPR025187">
    <property type="entry name" value="DUF4112"/>
</dbReference>
<evidence type="ECO:0000313" key="3">
    <source>
        <dbReference type="Proteomes" id="UP000010472"/>
    </source>
</evidence>
<dbReference type="PANTHER" id="PTHR35519">
    <property type="entry name" value="MEMBRANE PROTEINS"/>
    <property type="match status" value="1"/>
</dbReference>
<name>K9W4M6_9CYAN</name>
<keyword evidence="1" id="KW-0472">Membrane</keyword>
<gene>
    <name evidence="2" type="ORF">Cri9333_4355</name>
</gene>
<dbReference type="HOGENOM" id="CLU_116315_0_0_3"/>
<dbReference type="KEGG" id="cep:Cri9333_4355"/>
<dbReference type="eggNOG" id="ENOG5032RYR">
    <property type="taxonomic scope" value="Bacteria"/>
</dbReference>
<keyword evidence="1" id="KW-0812">Transmembrane</keyword>
<accession>K9W4M6</accession>
<dbReference type="OrthoDB" id="513552at2"/>
<dbReference type="EMBL" id="CP003620">
    <property type="protein sequence ID" value="AFZ15141.1"/>
    <property type="molecule type" value="Genomic_DNA"/>
</dbReference>
<protein>
    <recommendedName>
        <fullName evidence="4">DUF4112 domain-containing protein</fullName>
    </recommendedName>
</protein>
<dbReference type="AlphaFoldDB" id="K9W4M6"/>
<evidence type="ECO:0000256" key="1">
    <source>
        <dbReference type="SAM" id="Phobius"/>
    </source>
</evidence>
<feature type="transmembrane region" description="Helical" evidence="1">
    <location>
        <begin position="81"/>
        <end position="101"/>
    </location>
</feature>
<feature type="transmembrane region" description="Helical" evidence="1">
    <location>
        <begin position="48"/>
        <end position="69"/>
    </location>
</feature>
<dbReference type="PANTHER" id="PTHR35519:SF2">
    <property type="entry name" value="PH DOMAIN PROTEIN"/>
    <property type="match status" value="1"/>
</dbReference>
<evidence type="ECO:0000313" key="2">
    <source>
        <dbReference type="EMBL" id="AFZ15141.1"/>
    </source>
</evidence>
<proteinExistence type="predicted"/>
<dbReference type="RefSeq" id="WP_015205235.1">
    <property type="nucleotide sequence ID" value="NC_019753.1"/>
</dbReference>
<dbReference type="Pfam" id="PF13430">
    <property type="entry name" value="DUF4112"/>
    <property type="match status" value="1"/>
</dbReference>
<dbReference type="STRING" id="1173022.Cri9333_4355"/>
<dbReference type="PATRIC" id="fig|1173022.3.peg.4702"/>